<dbReference type="STRING" id="983967.A0A1E4SSZ0"/>
<name>A0A1E4SSZ0_9ASCO</name>
<dbReference type="SUPFAM" id="SSF48452">
    <property type="entry name" value="TPR-like"/>
    <property type="match status" value="2"/>
</dbReference>
<evidence type="ECO:0008006" key="5">
    <source>
        <dbReference type="Google" id="ProtNLM"/>
    </source>
</evidence>
<evidence type="ECO:0000256" key="1">
    <source>
        <dbReference type="ARBA" id="ARBA00022737"/>
    </source>
</evidence>
<dbReference type="GO" id="GO:0031415">
    <property type="term" value="C:NatA complex"/>
    <property type="evidence" value="ECO:0007669"/>
    <property type="project" value="TreeGrafter"/>
</dbReference>
<keyword evidence="4" id="KW-1185">Reference proteome</keyword>
<dbReference type="InterPro" id="IPR021183">
    <property type="entry name" value="NatA_aux_su"/>
</dbReference>
<dbReference type="Proteomes" id="UP000094801">
    <property type="component" value="Unassembled WGS sequence"/>
</dbReference>
<evidence type="ECO:0000313" key="3">
    <source>
        <dbReference type="EMBL" id="ODV82601.1"/>
    </source>
</evidence>
<evidence type="ECO:0000313" key="4">
    <source>
        <dbReference type="Proteomes" id="UP000094801"/>
    </source>
</evidence>
<protein>
    <recommendedName>
        <fullName evidence="5">N-terminal acetyltransferase A, auxiliary subunit</fullName>
    </recommendedName>
</protein>
<dbReference type="AlphaFoldDB" id="A0A1E4SSZ0"/>
<dbReference type="PANTHER" id="PTHR22767:SF2">
    <property type="entry name" value="N(ALPHA)-ACETYLTRANSFERASE 15_16, ISOFORM A"/>
    <property type="match status" value="1"/>
</dbReference>
<dbReference type="Pfam" id="PF12569">
    <property type="entry name" value="NatA_aux_su"/>
    <property type="match status" value="1"/>
</dbReference>
<organism evidence="3 4">
    <name type="scientific">[Candida] arabinofermentans NRRL YB-2248</name>
    <dbReference type="NCBI Taxonomy" id="983967"/>
    <lineage>
        <taxon>Eukaryota</taxon>
        <taxon>Fungi</taxon>
        <taxon>Dikarya</taxon>
        <taxon>Ascomycota</taxon>
        <taxon>Saccharomycotina</taxon>
        <taxon>Pichiomycetes</taxon>
        <taxon>Pichiales</taxon>
        <taxon>Pichiaceae</taxon>
        <taxon>Ogataea</taxon>
        <taxon>Ogataea/Candida clade</taxon>
    </lineage>
</organism>
<evidence type="ECO:0000256" key="2">
    <source>
        <dbReference type="ARBA" id="ARBA00022803"/>
    </source>
</evidence>
<dbReference type="Gene3D" id="1.25.40.1010">
    <property type="match status" value="1"/>
</dbReference>
<keyword evidence="2" id="KW-0802">TPR repeat</keyword>
<dbReference type="Gene3D" id="1.25.40.1040">
    <property type="match status" value="1"/>
</dbReference>
<dbReference type="OrthoDB" id="10263032at2759"/>
<accession>A0A1E4SSZ0</accession>
<dbReference type="PANTHER" id="PTHR22767">
    <property type="entry name" value="N-TERMINAL ACETYLTRANSFERASE-RELATED"/>
    <property type="match status" value="1"/>
</dbReference>
<dbReference type="EMBL" id="KV453879">
    <property type="protein sequence ID" value="ODV82601.1"/>
    <property type="molecule type" value="Genomic_DNA"/>
</dbReference>
<sequence length="810" mass="94305">MSKRLPVRKPVVSLGSKDDTQFSEALKLYDSKQYKKSLKILDTVLKKNSQHAPSLALKGLVLNYCDVSDITSMTTSKSEAESYILKALSKDDSNHIVNHIAGIYYRALKNYKEACKWYNASIENKSPNKSILRDLSSMQAQIGDFTKLPISRLAYLEDQPGYRANWTGAAVAHHLNGDYQAAEKVLTRIEELVEDKLQPSDLTEHYELLLYKVKIIGDSGDFKRAIELINQLLESKKYYDGLGLLELKAHYLIQLNELKSASLVYRELLKRNPDNVEYYYKLEKTLGISNSNSEIRLKLYEKLNKFYPKSDPPKFIPLTFLKGEEFEIHAQEYIISQLSRGVPSTFVNVKPLYKNKENIKTIFNIVDEFFYGDAKENPLTTAWTAYFLTQHYYHIKDYEYALKMCDFTINHTPTLIEPYIMKARILKRQNQLIEAAEIMEYARKLDLQDRFINSKTTKYYLRANEINKAIDTISIFTKNDDSPNGLKDLHTMQSIWFLIESGEAYFRLYKLANAKLEKHISEDVDDDDGLSYKRFKSVCSIFDEFHDDQLDFHQYCMRKATPRAYMTMISWGQNLYDQGLYIRSISGMTNLTMSVVSNTKIFKKEVKSITKKSKKDKKEERERRDLLISYSAGSTNETDDIFAELYLQKLTSSKIKDVEKLESLVKLINKMDSNSVITQILNFKLNYYLKKYVICYQSLKNLNSIQPKNSNIGWMFLKLYKVAKSEDELEPIKKILIVSLTKTFPELMDDKADIIDILLSTYFTKDDFETGRSIIECDDDDDDNIKLIERLEIIQNKLDPYRSNYLNYYK</sequence>
<keyword evidence="1" id="KW-0677">Repeat</keyword>
<dbReference type="InterPro" id="IPR011990">
    <property type="entry name" value="TPR-like_helical_dom_sf"/>
</dbReference>
<reference evidence="4" key="1">
    <citation type="submission" date="2016-04" db="EMBL/GenBank/DDBJ databases">
        <title>Comparative genomics of biotechnologically important yeasts.</title>
        <authorList>
            <consortium name="DOE Joint Genome Institute"/>
            <person name="Riley R."/>
            <person name="Haridas S."/>
            <person name="Wolfe K.H."/>
            <person name="Lopes M.R."/>
            <person name="Hittinger C.T."/>
            <person name="Goker M."/>
            <person name="Salamov A."/>
            <person name="Wisecaver J."/>
            <person name="Long T.M."/>
            <person name="Aerts A.L."/>
            <person name="Barry K."/>
            <person name="Choi C."/>
            <person name="Clum A."/>
            <person name="Coughlan A.Y."/>
            <person name="Deshpande S."/>
            <person name="Douglass A.P."/>
            <person name="Hanson S.J."/>
            <person name="Klenk H.-P."/>
            <person name="Labutti K."/>
            <person name="Lapidus A."/>
            <person name="Lindquist E."/>
            <person name="Lipzen A."/>
            <person name="Meier-Kolthoff J.P."/>
            <person name="Ohm R.A."/>
            <person name="Otillar R.P."/>
            <person name="Pangilinan J."/>
            <person name="Peng Y."/>
            <person name="Rokas A."/>
            <person name="Rosa C.A."/>
            <person name="Scheuner C."/>
            <person name="Sibirny A.A."/>
            <person name="Slot J.C."/>
            <person name="Stielow J.B."/>
            <person name="Sun H."/>
            <person name="Kurtzman C.P."/>
            <person name="Blackwell M."/>
            <person name="Grigoriev I.V."/>
            <person name="Jeffries T.W."/>
        </authorList>
    </citation>
    <scope>NUCLEOTIDE SEQUENCE [LARGE SCALE GENOMIC DNA]</scope>
    <source>
        <strain evidence="4">NRRL YB-2248</strain>
    </source>
</reference>
<proteinExistence type="predicted"/>
<dbReference type="PIRSF" id="PIRSF000422">
    <property type="entry name" value="N-terminal-AcTrfase-A_aux_su"/>
    <property type="match status" value="1"/>
</dbReference>
<gene>
    <name evidence="3" type="ORF">CANARDRAFT_204850</name>
</gene>